<comment type="caution">
    <text evidence="8">The sequence shown here is derived from an EMBL/GenBank/DDBJ whole genome shotgun (WGS) entry which is preliminary data.</text>
</comment>
<dbReference type="Proteomes" id="UP001165366">
    <property type="component" value="Unassembled WGS sequence"/>
</dbReference>
<feature type="domain" description="Phage shock protein PspC N-terminal" evidence="7">
    <location>
        <begin position="148"/>
        <end position="205"/>
    </location>
</feature>
<comment type="subcellular location">
    <subcellularLocation>
        <location evidence="1">Cell membrane</location>
        <topology evidence="1">Single-pass membrane protein</topology>
    </subcellularLocation>
</comment>
<evidence type="ECO:0000256" key="4">
    <source>
        <dbReference type="ARBA" id="ARBA00022989"/>
    </source>
</evidence>
<dbReference type="InterPro" id="IPR052027">
    <property type="entry name" value="PspC"/>
</dbReference>
<dbReference type="PANTHER" id="PTHR33885:SF3">
    <property type="entry name" value="PHAGE SHOCK PROTEIN C"/>
    <property type="match status" value="1"/>
</dbReference>
<evidence type="ECO:0000313" key="9">
    <source>
        <dbReference type="Proteomes" id="UP001165366"/>
    </source>
</evidence>
<evidence type="ECO:0000256" key="1">
    <source>
        <dbReference type="ARBA" id="ARBA00004162"/>
    </source>
</evidence>
<dbReference type="RefSeq" id="WP_237855136.1">
    <property type="nucleotide sequence ID" value="NZ_JAKLWS010000021.1"/>
</dbReference>
<evidence type="ECO:0000259" key="7">
    <source>
        <dbReference type="Pfam" id="PF04024"/>
    </source>
</evidence>
<keyword evidence="5 6" id="KW-0472">Membrane</keyword>
<sequence>MEKTLNISDQELHSTLNDFLEEKEKKPKKSIWNFSTIAGLVLVLTSATFVGNLVSTQVLGLSSIPLIGTVMQAAPYVGGAILALIVIGMFSRSKTEKIEEKEEQAKVKETYDKLDKFLYTEQESKSRAKQKRSETSKFDKFKVGVSNRLMKSRTDKKIAGVCGGLAKHLGISSTLLRLLFVAAIILGWGSFILVYIALAVVMPKEPVYEMDDFNSF</sequence>
<keyword evidence="2" id="KW-1003">Cell membrane</keyword>
<dbReference type="Pfam" id="PF04024">
    <property type="entry name" value="PspC"/>
    <property type="match status" value="1"/>
</dbReference>
<feature type="transmembrane region" description="Helical" evidence="6">
    <location>
        <begin position="73"/>
        <end position="91"/>
    </location>
</feature>
<organism evidence="8 9">
    <name type="scientific">Rhodohalobacter sulfatireducens</name>
    <dbReference type="NCBI Taxonomy" id="2911366"/>
    <lineage>
        <taxon>Bacteria</taxon>
        <taxon>Pseudomonadati</taxon>
        <taxon>Balneolota</taxon>
        <taxon>Balneolia</taxon>
        <taxon>Balneolales</taxon>
        <taxon>Balneolaceae</taxon>
        <taxon>Rhodohalobacter</taxon>
    </lineage>
</organism>
<evidence type="ECO:0000256" key="5">
    <source>
        <dbReference type="ARBA" id="ARBA00023136"/>
    </source>
</evidence>
<proteinExistence type="predicted"/>
<keyword evidence="9" id="KW-1185">Reference proteome</keyword>
<reference evidence="8" key="2">
    <citation type="submission" date="2024-05" db="EMBL/GenBank/DDBJ databases">
        <title>Rhodohalobacter halophilus gen. nov., sp. nov., a moderately halophilic member of the family Balneolaceae.</title>
        <authorList>
            <person name="Xia J."/>
        </authorList>
    </citation>
    <scope>NUCLEOTIDE SEQUENCE</scope>
    <source>
        <strain evidence="8">WB101</strain>
    </source>
</reference>
<accession>A0ABS9KG54</accession>
<protein>
    <submittedName>
        <fullName evidence="8">PspC domain-containing protein</fullName>
    </submittedName>
</protein>
<evidence type="ECO:0000313" key="8">
    <source>
        <dbReference type="EMBL" id="MCG2589777.1"/>
    </source>
</evidence>
<dbReference type="InterPro" id="IPR007168">
    <property type="entry name" value="Phageshock_PspC_N"/>
</dbReference>
<evidence type="ECO:0000256" key="2">
    <source>
        <dbReference type="ARBA" id="ARBA00022475"/>
    </source>
</evidence>
<dbReference type="PANTHER" id="PTHR33885">
    <property type="entry name" value="PHAGE SHOCK PROTEIN C"/>
    <property type="match status" value="1"/>
</dbReference>
<reference evidence="8" key="1">
    <citation type="submission" date="2022-01" db="EMBL/GenBank/DDBJ databases">
        <authorList>
            <person name="Wang Y."/>
        </authorList>
    </citation>
    <scope>NUCLEOTIDE SEQUENCE</scope>
    <source>
        <strain evidence="8">WB101</strain>
    </source>
</reference>
<evidence type="ECO:0000256" key="3">
    <source>
        <dbReference type="ARBA" id="ARBA00022692"/>
    </source>
</evidence>
<evidence type="ECO:0000256" key="6">
    <source>
        <dbReference type="SAM" id="Phobius"/>
    </source>
</evidence>
<gene>
    <name evidence="8" type="ORF">L6773_14445</name>
</gene>
<dbReference type="EMBL" id="JAKLWS010000021">
    <property type="protein sequence ID" value="MCG2589777.1"/>
    <property type="molecule type" value="Genomic_DNA"/>
</dbReference>
<keyword evidence="4 6" id="KW-1133">Transmembrane helix</keyword>
<feature type="transmembrane region" description="Helical" evidence="6">
    <location>
        <begin position="31"/>
        <end position="53"/>
    </location>
</feature>
<keyword evidence="3 6" id="KW-0812">Transmembrane</keyword>
<name>A0ABS9KG54_9BACT</name>
<feature type="transmembrane region" description="Helical" evidence="6">
    <location>
        <begin position="175"/>
        <end position="202"/>
    </location>
</feature>